<evidence type="ECO:0000313" key="2">
    <source>
        <dbReference type="EMBL" id="CAF5204616.1"/>
    </source>
</evidence>
<feature type="region of interest" description="Disordered" evidence="1">
    <location>
        <begin position="1"/>
        <end position="22"/>
    </location>
</feature>
<reference evidence="2" key="1">
    <citation type="submission" date="2021-02" db="EMBL/GenBank/DDBJ databases">
        <authorList>
            <person name="Nowell W R."/>
        </authorList>
    </citation>
    <scope>NUCLEOTIDE SEQUENCE</scope>
</reference>
<gene>
    <name evidence="2" type="ORF">SMN809_LOCUS76525</name>
</gene>
<dbReference type="EMBL" id="CAJOBI010335063">
    <property type="protein sequence ID" value="CAF5204616.1"/>
    <property type="molecule type" value="Genomic_DNA"/>
</dbReference>
<feature type="compositionally biased region" description="Basic and acidic residues" evidence="1">
    <location>
        <begin position="8"/>
        <end position="22"/>
    </location>
</feature>
<name>A0A8S3ISC1_9BILA</name>
<accession>A0A8S3ISC1</accession>
<comment type="caution">
    <text evidence="2">The sequence shown here is derived from an EMBL/GenBank/DDBJ whole genome shotgun (WGS) entry which is preliminary data.</text>
</comment>
<protein>
    <submittedName>
        <fullName evidence="2">Uncharacterized protein</fullName>
    </submittedName>
</protein>
<organism evidence="2 3">
    <name type="scientific">Rotaria magnacalcarata</name>
    <dbReference type="NCBI Taxonomy" id="392030"/>
    <lineage>
        <taxon>Eukaryota</taxon>
        <taxon>Metazoa</taxon>
        <taxon>Spiralia</taxon>
        <taxon>Gnathifera</taxon>
        <taxon>Rotifera</taxon>
        <taxon>Eurotatoria</taxon>
        <taxon>Bdelloidea</taxon>
        <taxon>Philodinida</taxon>
        <taxon>Philodinidae</taxon>
        <taxon>Rotaria</taxon>
    </lineage>
</organism>
<dbReference type="Proteomes" id="UP000676336">
    <property type="component" value="Unassembled WGS sequence"/>
</dbReference>
<dbReference type="AlphaFoldDB" id="A0A8S3ISC1"/>
<sequence>FADSDMEQDNRVNRHDGTGHDESDLLVYDMWYCTCIWVPNVEYAQDRGDQEYFDIIQKSDKD</sequence>
<feature type="non-terminal residue" evidence="2">
    <location>
        <position position="1"/>
    </location>
</feature>
<evidence type="ECO:0000313" key="3">
    <source>
        <dbReference type="Proteomes" id="UP000676336"/>
    </source>
</evidence>
<proteinExistence type="predicted"/>
<evidence type="ECO:0000256" key="1">
    <source>
        <dbReference type="SAM" id="MobiDB-lite"/>
    </source>
</evidence>